<keyword evidence="1" id="KW-0812">Transmembrane</keyword>
<dbReference type="EMBL" id="FOVL01000031">
    <property type="protein sequence ID" value="SFN95280.1"/>
    <property type="molecule type" value="Genomic_DNA"/>
</dbReference>
<evidence type="ECO:0000313" key="3">
    <source>
        <dbReference type="Proteomes" id="UP000199153"/>
    </source>
</evidence>
<gene>
    <name evidence="2" type="ORF">SAMN05660413_03209</name>
</gene>
<reference evidence="2 3" key="1">
    <citation type="submission" date="2016-10" db="EMBL/GenBank/DDBJ databases">
        <authorList>
            <person name="de Groot N.N."/>
        </authorList>
    </citation>
    <scope>NUCLEOTIDE SEQUENCE [LARGE SCALE GENOMIC DNA]</scope>
    <source>
        <strain evidence="2 3">DSM 17794</strain>
    </source>
</reference>
<dbReference type="Proteomes" id="UP000199153">
    <property type="component" value="Unassembled WGS sequence"/>
</dbReference>
<evidence type="ECO:0008006" key="4">
    <source>
        <dbReference type="Google" id="ProtNLM"/>
    </source>
</evidence>
<dbReference type="STRING" id="287099.SAMN05660413_03209"/>
<evidence type="ECO:0000256" key="1">
    <source>
        <dbReference type="SAM" id="Phobius"/>
    </source>
</evidence>
<protein>
    <recommendedName>
        <fullName evidence="4">DUF2752 domain-containing protein</fullName>
    </recommendedName>
</protein>
<dbReference type="Pfam" id="PF10825">
    <property type="entry name" value="DUF2752"/>
    <property type="match status" value="1"/>
</dbReference>
<dbReference type="RefSeq" id="WP_317040983.1">
    <property type="nucleotide sequence ID" value="NZ_FOVL01000031.1"/>
</dbReference>
<accession>A0A1I5D7W0</accession>
<keyword evidence="3" id="KW-1185">Reference proteome</keyword>
<feature type="transmembrane region" description="Helical" evidence="1">
    <location>
        <begin position="40"/>
        <end position="61"/>
    </location>
</feature>
<proteinExistence type="predicted"/>
<keyword evidence="1" id="KW-1133">Transmembrane helix</keyword>
<feature type="transmembrane region" description="Helical" evidence="1">
    <location>
        <begin position="68"/>
        <end position="88"/>
    </location>
</feature>
<name>A0A1I5D7W0_9FLAO</name>
<sequence>MMEEFMLPCMNKSLFGVECFGCGGQRAVILFFQGNFNEAFYMYPAIYPIILLLAFLVFNLFFKFRRDFQVKIGLIIFTGTVMVVNYGYKMYEFIQLTS</sequence>
<dbReference type="AlphaFoldDB" id="A0A1I5D7W0"/>
<evidence type="ECO:0000313" key="2">
    <source>
        <dbReference type="EMBL" id="SFN95280.1"/>
    </source>
</evidence>
<keyword evidence="1" id="KW-0472">Membrane</keyword>
<dbReference type="InterPro" id="IPR021215">
    <property type="entry name" value="DUF2752"/>
</dbReference>
<organism evidence="2 3">
    <name type="scientific">Salegentibacter flavus</name>
    <dbReference type="NCBI Taxonomy" id="287099"/>
    <lineage>
        <taxon>Bacteria</taxon>
        <taxon>Pseudomonadati</taxon>
        <taxon>Bacteroidota</taxon>
        <taxon>Flavobacteriia</taxon>
        <taxon>Flavobacteriales</taxon>
        <taxon>Flavobacteriaceae</taxon>
        <taxon>Salegentibacter</taxon>
    </lineage>
</organism>